<accession>A0A225W0Y9</accession>
<proteinExistence type="predicted"/>
<name>A0A225W0Y9_9STRA</name>
<dbReference type="AlphaFoldDB" id="A0A225W0Y9"/>
<organism evidence="2 3">
    <name type="scientific">Phytophthora megakarya</name>
    <dbReference type="NCBI Taxonomy" id="4795"/>
    <lineage>
        <taxon>Eukaryota</taxon>
        <taxon>Sar</taxon>
        <taxon>Stramenopiles</taxon>
        <taxon>Oomycota</taxon>
        <taxon>Peronosporomycetes</taxon>
        <taxon>Peronosporales</taxon>
        <taxon>Peronosporaceae</taxon>
        <taxon>Phytophthora</taxon>
    </lineage>
</organism>
<evidence type="ECO:0000313" key="3">
    <source>
        <dbReference type="Proteomes" id="UP000198211"/>
    </source>
</evidence>
<reference evidence="3" key="1">
    <citation type="submission" date="2017-03" db="EMBL/GenBank/DDBJ databases">
        <title>Phytopthora megakarya and P. palmivora, two closely related causual agents of cacao black pod achieved similar genome size and gene model numbers by different mechanisms.</title>
        <authorList>
            <person name="Ali S."/>
            <person name="Shao J."/>
            <person name="Larry D.J."/>
            <person name="Kronmiller B."/>
            <person name="Shen D."/>
            <person name="Strem M.D."/>
            <person name="Melnick R.L."/>
            <person name="Guiltinan M.J."/>
            <person name="Tyler B.M."/>
            <person name="Meinhardt L.W."/>
            <person name="Bailey B.A."/>
        </authorList>
    </citation>
    <scope>NUCLEOTIDE SEQUENCE [LARGE SCALE GENOMIC DNA]</scope>
    <source>
        <strain evidence="3">zdho120</strain>
    </source>
</reference>
<comment type="caution">
    <text evidence="2">The sequence shown here is derived from an EMBL/GenBank/DDBJ whole genome shotgun (WGS) entry which is preliminary data.</text>
</comment>
<dbReference type="OrthoDB" id="146504at2759"/>
<feature type="compositionally biased region" description="Polar residues" evidence="1">
    <location>
        <begin position="254"/>
        <end position="265"/>
    </location>
</feature>
<feature type="region of interest" description="Disordered" evidence="1">
    <location>
        <begin position="246"/>
        <end position="271"/>
    </location>
</feature>
<dbReference type="Proteomes" id="UP000198211">
    <property type="component" value="Unassembled WGS sequence"/>
</dbReference>
<keyword evidence="3" id="KW-1185">Reference proteome</keyword>
<evidence type="ECO:0000313" key="2">
    <source>
        <dbReference type="EMBL" id="OWZ11366.1"/>
    </source>
</evidence>
<dbReference type="EMBL" id="NBNE01002143">
    <property type="protein sequence ID" value="OWZ11366.1"/>
    <property type="molecule type" value="Genomic_DNA"/>
</dbReference>
<evidence type="ECO:0000256" key="1">
    <source>
        <dbReference type="SAM" id="MobiDB-lite"/>
    </source>
</evidence>
<gene>
    <name evidence="2" type="ORF">PHMEG_00015615</name>
</gene>
<sequence>MQCLPDWKHLPSPPSSVMLRALTTQFANPGCQGHQGSVWGYCCPKPNTAVRRHRIVDDAEAAVKHLEPGTVQRRDYYISLFHELRHWSSKKTSGRSDVPEWQALCQSWNQFVTNFNNTASGSLPLRFAKYSVTSAVQRVHEASVNAKIPCAVLEGVHCPHCPVGAPRVGERDFTGYTSSRVPANIKELRAQLVCTRQHPSVVTEHYTPRNTAPRSSVVGFVRHHHFRNVRHQETTYLEGEPIVSNEYENEPDLGSSSDWCGQQSDPPRGGSYRGQSYAYVGGADLSSHGQPRVDHSHQARVKALEDVQAVQFDALKQELHLRNACMCEAAQTVSNICVQVFEKVRLLQEKVKRLEEKLSRRRRFIMTR</sequence>
<protein>
    <submittedName>
        <fullName evidence="2">Uncharacterized protein</fullName>
    </submittedName>
</protein>